<sequence>MRLLSFILLCVFVVCSSCARKAIGLSYDVPELTLLTIGPQVVMQTDDDVTYRTYTFKDFPLTFMFSDSTTSVISYGAGYQKPLSDIFITPKMAVKNARMLNGNYVWNLEQFKYEQGRSIIDTAYAITFGNRRYVYCSFDKHQLSTLPHEARVCYLIDITDPNAVKAVAFPDVLDVDDREHDFFPENGHLCIRFDYYSSLKPKKSEVSQAVLTQDEGNEWVIR</sequence>
<accession>A0A0M8MJ11</accession>
<evidence type="ECO:0000256" key="1">
    <source>
        <dbReference type="SAM" id="SignalP"/>
    </source>
</evidence>
<organism evidence="2 3">
    <name type="scientific">Flavobacterium akiainvivens</name>
    <dbReference type="NCBI Taxonomy" id="1202724"/>
    <lineage>
        <taxon>Bacteria</taxon>
        <taxon>Pseudomonadati</taxon>
        <taxon>Bacteroidota</taxon>
        <taxon>Flavobacteriia</taxon>
        <taxon>Flavobacteriales</taxon>
        <taxon>Flavobacteriaceae</taxon>
        <taxon>Flavobacterium</taxon>
    </lineage>
</organism>
<name>A0A0M8MJ11_9FLAO</name>
<keyword evidence="3" id="KW-1185">Reference proteome</keyword>
<evidence type="ECO:0000313" key="2">
    <source>
        <dbReference type="EMBL" id="KOS06807.1"/>
    </source>
</evidence>
<gene>
    <name evidence="2" type="ORF">AM493_12815</name>
</gene>
<dbReference type="EMBL" id="LIYD01000005">
    <property type="protein sequence ID" value="KOS06807.1"/>
    <property type="molecule type" value="Genomic_DNA"/>
</dbReference>
<dbReference type="OrthoDB" id="9983078at2"/>
<dbReference type="PATRIC" id="fig|1202724.3.peg.2655"/>
<reference evidence="2 3" key="1">
    <citation type="submission" date="2015-08" db="EMBL/GenBank/DDBJ databases">
        <title>Whole genome sequence of Flavobacterium akiainvivens IK-1T, from decaying Wikstroemia oahuensis, an endemic Hawaiian shrub.</title>
        <authorList>
            <person name="Wan X."/>
            <person name="Hou S."/>
            <person name="Saito J."/>
            <person name="Donachie S."/>
        </authorList>
    </citation>
    <scope>NUCLEOTIDE SEQUENCE [LARGE SCALE GENOMIC DNA]</scope>
    <source>
        <strain evidence="2 3">IK-1</strain>
    </source>
</reference>
<evidence type="ECO:0000313" key="3">
    <source>
        <dbReference type="Proteomes" id="UP000037755"/>
    </source>
</evidence>
<dbReference type="AlphaFoldDB" id="A0A0M8MJ11"/>
<comment type="caution">
    <text evidence="2">The sequence shown here is derived from an EMBL/GenBank/DDBJ whole genome shotgun (WGS) entry which is preliminary data.</text>
</comment>
<feature type="chain" id="PRO_5005818454" description="Lipoprotein" evidence="1">
    <location>
        <begin position="22"/>
        <end position="222"/>
    </location>
</feature>
<keyword evidence="1" id="KW-0732">Signal</keyword>
<evidence type="ECO:0008006" key="4">
    <source>
        <dbReference type="Google" id="ProtNLM"/>
    </source>
</evidence>
<dbReference type="RefSeq" id="WP_054408428.1">
    <property type="nucleotide sequence ID" value="NZ_FOYA01000021.1"/>
</dbReference>
<proteinExistence type="predicted"/>
<feature type="signal peptide" evidence="1">
    <location>
        <begin position="1"/>
        <end position="21"/>
    </location>
</feature>
<dbReference type="Proteomes" id="UP000037755">
    <property type="component" value="Unassembled WGS sequence"/>
</dbReference>
<protein>
    <recommendedName>
        <fullName evidence="4">Lipoprotein</fullName>
    </recommendedName>
</protein>